<dbReference type="Gene3D" id="1.10.20.60">
    <property type="entry name" value="Glu-tRNAGln amidotransferase C subunit, N-terminal domain"/>
    <property type="match status" value="1"/>
</dbReference>
<feature type="region of interest" description="Disordered" evidence="7">
    <location>
        <begin position="67"/>
        <end position="96"/>
    </location>
</feature>
<dbReference type="GO" id="GO:0006412">
    <property type="term" value="P:translation"/>
    <property type="evidence" value="ECO:0007669"/>
    <property type="project" value="UniProtKB-UniRule"/>
</dbReference>
<comment type="catalytic activity">
    <reaction evidence="4 6">
        <text>L-aspartyl-tRNA(Asn) + L-glutamine + ATP + H2O = L-asparaginyl-tRNA(Asn) + L-glutamate + ADP + phosphate + 2 H(+)</text>
        <dbReference type="Rhea" id="RHEA:14513"/>
        <dbReference type="Rhea" id="RHEA-COMP:9674"/>
        <dbReference type="Rhea" id="RHEA-COMP:9677"/>
        <dbReference type="ChEBI" id="CHEBI:15377"/>
        <dbReference type="ChEBI" id="CHEBI:15378"/>
        <dbReference type="ChEBI" id="CHEBI:29985"/>
        <dbReference type="ChEBI" id="CHEBI:30616"/>
        <dbReference type="ChEBI" id="CHEBI:43474"/>
        <dbReference type="ChEBI" id="CHEBI:58359"/>
        <dbReference type="ChEBI" id="CHEBI:78515"/>
        <dbReference type="ChEBI" id="CHEBI:78516"/>
        <dbReference type="ChEBI" id="CHEBI:456216"/>
    </reaction>
</comment>
<dbReference type="InterPro" id="IPR036113">
    <property type="entry name" value="Asp/Glu-ADT_sf_sub_c"/>
</dbReference>
<evidence type="ECO:0000256" key="7">
    <source>
        <dbReference type="SAM" id="MobiDB-lite"/>
    </source>
</evidence>
<dbReference type="GO" id="GO:0050567">
    <property type="term" value="F:glutaminyl-tRNA synthase (glutamine-hydrolyzing) activity"/>
    <property type="evidence" value="ECO:0007669"/>
    <property type="project" value="UniProtKB-UniRule"/>
</dbReference>
<evidence type="ECO:0000256" key="3">
    <source>
        <dbReference type="ARBA" id="ARBA00024799"/>
    </source>
</evidence>
<evidence type="ECO:0000256" key="1">
    <source>
        <dbReference type="ARBA" id="ARBA00010757"/>
    </source>
</evidence>
<keyword evidence="6" id="KW-0648">Protein biosynthesis</keyword>
<dbReference type="SUPFAM" id="SSF141000">
    <property type="entry name" value="Glu-tRNAGln amidotransferase C subunit"/>
    <property type="match status" value="1"/>
</dbReference>
<keyword evidence="8" id="KW-0808">Transferase</keyword>
<dbReference type="Proteomes" id="UP000199163">
    <property type="component" value="Unassembled WGS sequence"/>
</dbReference>
<keyword evidence="9" id="KW-1185">Reference proteome</keyword>
<dbReference type="HAMAP" id="MF_00122">
    <property type="entry name" value="GatC"/>
    <property type="match status" value="1"/>
</dbReference>
<dbReference type="STRING" id="568899.SAMN05192534_11144"/>
<dbReference type="PANTHER" id="PTHR15004">
    <property type="entry name" value="GLUTAMYL-TRNA(GLN) AMIDOTRANSFERASE SUBUNIT C, MITOCHONDRIAL"/>
    <property type="match status" value="1"/>
</dbReference>
<dbReference type="GO" id="GO:0050566">
    <property type="term" value="F:asparaginyl-tRNA synthase (glutamine-hydrolyzing) activity"/>
    <property type="evidence" value="ECO:0007669"/>
    <property type="project" value="RHEA"/>
</dbReference>
<dbReference type="AlphaFoldDB" id="A0A1G8F5J8"/>
<evidence type="ECO:0000256" key="6">
    <source>
        <dbReference type="HAMAP-Rule" id="MF_00122"/>
    </source>
</evidence>
<dbReference type="NCBIfam" id="TIGR00135">
    <property type="entry name" value="gatC"/>
    <property type="match status" value="1"/>
</dbReference>
<evidence type="ECO:0000256" key="4">
    <source>
        <dbReference type="ARBA" id="ARBA00047380"/>
    </source>
</evidence>
<gene>
    <name evidence="6" type="primary">gatC</name>
    <name evidence="8" type="ORF">SAMN05192534_11144</name>
</gene>
<name>A0A1G8F5J8_9BACI</name>
<comment type="catalytic activity">
    <reaction evidence="5 6">
        <text>L-glutamyl-tRNA(Gln) + L-glutamine + ATP + H2O = L-glutaminyl-tRNA(Gln) + L-glutamate + ADP + phosphate + H(+)</text>
        <dbReference type="Rhea" id="RHEA:17521"/>
        <dbReference type="Rhea" id="RHEA-COMP:9681"/>
        <dbReference type="Rhea" id="RHEA-COMP:9684"/>
        <dbReference type="ChEBI" id="CHEBI:15377"/>
        <dbReference type="ChEBI" id="CHEBI:15378"/>
        <dbReference type="ChEBI" id="CHEBI:29985"/>
        <dbReference type="ChEBI" id="CHEBI:30616"/>
        <dbReference type="ChEBI" id="CHEBI:43474"/>
        <dbReference type="ChEBI" id="CHEBI:58359"/>
        <dbReference type="ChEBI" id="CHEBI:78520"/>
        <dbReference type="ChEBI" id="CHEBI:78521"/>
        <dbReference type="ChEBI" id="CHEBI:456216"/>
    </reaction>
</comment>
<dbReference type="PANTHER" id="PTHR15004:SF0">
    <property type="entry name" value="GLUTAMYL-TRNA(GLN) AMIDOTRANSFERASE SUBUNIT C, MITOCHONDRIAL"/>
    <property type="match status" value="1"/>
</dbReference>
<dbReference type="GO" id="GO:0006450">
    <property type="term" value="P:regulation of translational fidelity"/>
    <property type="evidence" value="ECO:0007669"/>
    <property type="project" value="InterPro"/>
</dbReference>
<comment type="function">
    <text evidence="3 6">Allows the formation of correctly charged Asn-tRNA(Asn) or Gln-tRNA(Gln) through the transamidation of misacylated Asp-tRNA(Asn) or Glu-tRNA(Gln) in organisms which lack either or both of asparaginyl-tRNA or glutaminyl-tRNA synthetases. The reaction takes place in the presence of glutamine and ATP through an activated phospho-Asp-tRNA(Asn) or phospho-Glu-tRNA(Gln).</text>
</comment>
<evidence type="ECO:0000256" key="5">
    <source>
        <dbReference type="ARBA" id="ARBA00047913"/>
    </source>
</evidence>
<evidence type="ECO:0000256" key="2">
    <source>
        <dbReference type="ARBA" id="ARBA00011123"/>
    </source>
</evidence>
<comment type="similarity">
    <text evidence="1 6">Belongs to the GatC family.</text>
</comment>
<evidence type="ECO:0000313" key="8">
    <source>
        <dbReference type="EMBL" id="SDH77269.1"/>
    </source>
</evidence>
<reference evidence="8 9" key="1">
    <citation type="submission" date="2016-10" db="EMBL/GenBank/DDBJ databases">
        <authorList>
            <person name="de Groot N.N."/>
        </authorList>
    </citation>
    <scope>NUCLEOTIDE SEQUENCE [LARGE SCALE GENOMIC DNA]</scope>
    <source>
        <strain evidence="8 9">DSM 21632</strain>
    </source>
</reference>
<dbReference type="EMBL" id="FNDK01000011">
    <property type="protein sequence ID" value="SDH77269.1"/>
    <property type="molecule type" value="Genomic_DNA"/>
</dbReference>
<dbReference type="GO" id="GO:0016740">
    <property type="term" value="F:transferase activity"/>
    <property type="evidence" value="ECO:0007669"/>
    <property type="project" value="UniProtKB-KW"/>
</dbReference>
<dbReference type="InterPro" id="IPR003837">
    <property type="entry name" value="GatC"/>
</dbReference>
<accession>A0A1G8F5J8</accession>
<sequence length="96" mass="10984">MERITKEQVKHVAHLARLSVTEKEVETFTEQLDAIIGFAEQLNELDTDNVEPTTHVLDIHNVLREDEQRPSLEREEALKNAPDQEDGQVKVPSVLE</sequence>
<comment type="subunit">
    <text evidence="2 6">Heterotrimer of A, B and C subunits.</text>
</comment>
<organism evidence="8 9">
    <name type="scientific">Alteribacillus persepolensis</name>
    <dbReference type="NCBI Taxonomy" id="568899"/>
    <lineage>
        <taxon>Bacteria</taxon>
        <taxon>Bacillati</taxon>
        <taxon>Bacillota</taxon>
        <taxon>Bacilli</taxon>
        <taxon>Bacillales</taxon>
        <taxon>Bacillaceae</taxon>
        <taxon>Alteribacillus</taxon>
    </lineage>
</organism>
<dbReference type="RefSeq" id="WP_091273618.1">
    <property type="nucleotide sequence ID" value="NZ_FNDK01000011.1"/>
</dbReference>
<dbReference type="GO" id="GO:0070681">
    <property type="term" value="P:glutaminyl-tRNAGln biosynthesis via transamidation"/>
    <property type="evidence" value="ECO:0007669"/>
    <property type="project" value="TreeGrafter"/>
</dbReference>
<dbReference type="EC" id="6.3.5.-" evidence="6"/>
<evidence type="ECO:0000313" key="9">
    <source>
        <dbReference type="Proteomes" id="UP000199163"/>
    </source>
</evidence>
<dbReference type="OrthoDB" id="9813938at2"/>
<dbReference type="GO" id="GO:0005524">
    <property type="term" value="F:ATP binding"/>
    <property type="evidence" value="ECO:0007669"/>
    <property type="project" value="UniProtKB-KW"/>
</dbReference>
<keyword evidence="6" id="KW-0067">ATP-binding</keyword>
<dbReference type="Pfam" id="PF02686">
    <property type="entry name" value="GatC"/>
    <property type="match status" value="1"/>
</dbReference>
<feature type="compositionally biased region" description="Basic and acidic residues" evidence="7">
    <location>
        <begin position="67"/>
        <end position="78"/>
    </location>
</feature>
<proteinExistence type="inferred from homology"/>
<protein>
    <recommendedName>
        <fullName evidence="6">Aspartyl/glutamyl-tRNA(Asn/Gln) amidotransferase subunit C</fullName>
        <shortName evidence="6">Asp/Glu-ADT subunit C</shortName>
        <ecNumber evidence="6">6.3.5.-</ecNumber>
    </recommendedName>
</protein>
<keyword evidence="6" id="KW-0547">Nucleotide-binding</keyword>
<keyword evidence="6" id="KW-0436">Ligase</keyword>